<sequence length="22" mass="2615">MVSKDLEENTDKVLFLNSFKEK</sequence>
<protein>
    <submittedName>
        <fullName evidence="1">Uncharacterized protein</fullName>
    </submittedName>
</protein>
<dbReference type="AlphaFoldDB" id="A0A382ERC5"/>
<name>A0A382ERC5_9ZZZZ</name>
<reference evidence="1" key="1">
    <citation type="submission" date="2018-05" db="EMBL/GenBank/DDBJ databases">
        <authorList>
            <person name="Lanie J.A."/>
            <person name="Ng W.-L."/>
            <person name="Kazmierczak K.M."/>
            <person name="Andrzejewski T.M."/>
            <person name="Davidsen T.M."/>
            <person name="Wayne K.J."/>
            <person name="Tettelin H."/>
            <person name="Glass J.I."/>
            <person name="Rusch D."/>
            <person name="Podicherti R."/>
            <person name="Tsui H.-C.T."/>
            <person name="Winkler M.E."/>
        </authorList>
    </citation>
    <scope>NUCLEOTIDE SEQUENCE</scope>
</reference>
<accession>A0A382ERC5</accession>
<gene>
    <name evidence="1" type="ORF">METZ01_LOCUS205756</name>
</gene>
<proteinExistence type="predicted"/>
<organism evidence="1">
    <name type="scientific">marine metagenome</name>
    <dbReference type="NCBI Taxonomy" id="408172"/>
    <lineage>
        <taxon>unclassified sequences</taxon>
        <taxon>metagenomes</taxon>
        <taxon>ecological metagenomes</taxon>
    </lineage>
</organism>
<dbReference type="EMBL" id="UINC01045758">
    <property type="protein sequence ID" value="SVB52902.1"/>
    <property type="molecule type" value="Genomic_DNA"/>
</dbReference>
<evidence type="ECO:0000313" key="1">
    <source>
        <dbReference type="EMBL" id="SVB52902.1"/>
    </source>
</evidence>